<dbReference type="Proteomes" id="UP001057402">
    <property type="component" value="Chromosome 4"/>
</dbReference>
<accession>A0ACB9RKL1</accession>
<keyword evidence="2" id="KW-1185">Reference proteome</keyword>
<organism evidence="1 2">
    <name type="scientific">Melastoma candidum</name>
    <dbReference type="NCBI Taxonomy" id="119954"/>
    <lineage>
        <taxon>Eukaryota</taxon>
        <taxon>Viridiplantae</taxon>
        <taxon>Streptophyta</taxon>
        <taxon>Embryophyta</taxon>
        <taxon>Tracheophyta</taxon>
        <taxon>Spermatophyta</taxon>
        <taxon>Magnoliopsida</taxon>
        <taxon>eudicotyledons</taxon>
        <taxon>Gunneridae</taxon>
        <taxon>Pentapetalae</taxon>
        <taxon>rosids</taxon>
        <taxon>malvids</taxon>
        <taxon>Myrtales</taxon>
        <taxon>Melastomataceae</taxon>
        <taxon>Melastomatoideae</taxon>
        <taxon>Melastomateae</taxon>
        <taxon>Melastoma</taxon>
    </lineage>
</organism>
<reference evidence="2" key="1">
    <citation type="journal article" date="2023" name="Front. Plant Sci.">
        <title>Chromosomal-level genome assembly of Melastoma candidum provides insights into trichome evolution.</title>
        <authorList>
            <person name="Zhong Y."/>
            <person name="Wu W."/>
            <person name="Sun C."/>
            <person name="Zou P."/>
            <person name="Liu Y."/>
            <person name="Dai S."/>
            <person name="Zhou R."/>
        </authorList>
    </citation>
    <scope>NUCLEOTIDE SEQUENCE [LARGE SCALE GENOMIC DNA]</scope>
</reference>
<sequence>MAFPSLFFFFSSSFLALLSFPGGASPSPLRRSLHHPLFFPLDSSPYPPPQPQPNLPSSSSSSSSSTPLTQLPSFFPTSVSSPPLPPPPPPSPFLVTFPANISALLLPTSPSSSSTSASSRRRLAAVLISITLLAIALLFALSALILIHRRRRNAVDFSADKSSHADGLRLVPPNTSSSSSDAVPYFSAGQPPYYASTSSSSEFLNLGTLSSANPFVDVAREPASAGLHSSTSAPGSYKKLGSPELRPLPPLPRVPTNLSGETTSFCNNNVGIRKEETREEDGEDEFFSPRGSSSHRGSTGSPDLRPALNSRRESEFLSEFGSRSLNSRKASNPYAGAIYGYSRNSSLSSSGNVASLQMDSSSPEPILKFPAPTHASVPQAIPMNSPTLSSSTSSPQSDSETLKSKTFTSIAPITRPARKLWPLPPPLVTPRRFWENPITPIHAGAPGAWNAELQRTRSGGTSDNIVGAPLQPKSEPLHWDQVRAGSDSAMVWDHIKSTSFQVHEEVIETLFPETGSTQKDGVLPSVPPLLHQDHGVLDAEKTQNIVVLLKSLDVRVDKVCESLMEGNVDSMGNELLESVLMMAPTEEEERKLIEVNDESLCPAEKFLKALLHVPFVFKRVDAMLYIAKFEAEAEHLRRSFETLKAACRELRNSKLFSKLLEVLLETCIRMNVGTSRGSAPALKLDMLLNLGDVKGKDGRTSLLHAVVQETARIEGRELSDCNYRTNESSLEVDAKRGLQIMSGLSEELANVKRAATMDPSILSDNVTKLADGIARVKDILRLCPNERMGDNRGQSKFAESMRKFILKASEEIAYIQAEEGATLSIAHEVAEYFLSDSSKEEANPFRVFLVLRDFLAILDNACEEVGRIKDGMINGLSVNCPAPARDDGCSR</sequence>
<comment type="caution">
    <text evidence="1">The sequence shown here is derived from an EMBL/GenBank/DDBJ whole genome shotgun (WGS) entry which is preliminary data.</text>
</comment>
<dbReference type="EMBL" id="CM042883">
    <property type="protein sequence ID" value="KAI4378761.1"/>
    <property type="molecule type" value="Genomic_DNA"/>
</dbReference>
<evidence type="ECO:0000313" key="2">
    <source>
        <dbReference type="Proteomes" id="UP001057402"/>
    </source>
</evidence>
<proteinExistence type="predicted"/>
<evidence type="ECO:0000313" key="1">
    <source>
        <dbReference type="EMBL" id="KAI4378761.1"/>
    </source>
</evidence>
<gene>
    <name evidence="1" type="ORF">MLD38_016196</name>
</gene>
<name>A0ACB9RKL1_9MYRT</name>
<protein>
    <submittedName>
        <fullName evidence="1">Uncharacterized protein</fullName>
    </submittedName>
</protein>